<organism evidence="2 3">
    <name type="scientific">Rhizoctonia solani</name>
    <dbReference type="NCBI Taxonomy" id="456999"/>
    <lineage>
        <taxon>Eukaryota</taxon>
        <taxon>Fungi</taxon>
        <taxon>Dikarya</taxon>
        <taxon>Basidiomycota</taxon>
        <taxon>Agaricomycotina</taxon>
        <taxon>Agaricomycetes</taxon>
        <taxon>Cantharellales</taxon>
        <taxon>Ceratobasidiaceae</taxon>
        <taxon>Rhizoctonia</taxon>
    </lineage>
</organism>
<feature type="domain" description="F-box" evidence="1">
    <location>
        <begin position="1"/>
        <end position="44"/>
    </location>
</feature>
<gene>
    <name evidence="2" type="ORF">RDB_LOCUS125928</name>
</gene>
<evidence type="ECO:0000313" key="3">
    <source>
        <dbReference type="Proteomes" id="UP000663831"/>
    </source>
</evidence>
<accession>A0A8H3D032</accession>
<sequence length="190" mass="21299">MPDEILAEILLSAHPGDLLSLSQTCKLFRNTLMKESAANIWKSAERNVPHLPVYPWSDMAPHAYAALLFSKFCTSYGMPTLTEPDPYLLVRFCSSCREVKLAEISKIEIPNCSTNLLLQRIGFDLLPGRSDDLVAQDLENIVCARIWNQSKTHTSPYYALVAMPLSEDGKRSNNKKFSSATNLPFGFRSL</sequence>
<dbReference type="PROSITE" id="PS50181">
    <property type="entry name" value="FBOX"/>
    <property type="match status" value="1"/>
</dbReference>
<proteinExistence type="predicted"/>
<evidence type="ECO:0000259" key="1">
    <source>
        <dbReference type="PROSITE" id="PS50181"/>
    </source>
</evidence>
<dbReference type="SUPFAM" id="SSF81383">
    <property type="entry name" value="F-box domain"/>
    <property type="match status" value="1"/>
</dbReference>
<reference evidence="2" key="1">
    <citation type="submission" date="2021-01" db="EMBL/GenBank/DDBJ databases">
        <authorList>
            <person name="Kaushik A."/>
        </authorList>
    </citation>
    <scope>NUCLEOTIDE SEQUENCE</scope>
    <source>
        <strain evidence="2">AG3-1AP</strain>
    </source>
</reference>
<dbReference type="InterPro" id="IPR036047">
    <property type="entry name" value="F-box-like_dom_sf"/>
</dbReference>
<comment type="caution">
    <text evidence="2">The sequence shown here is derived from an EMBL/GenBank/DDBJ whole genome shotgun (WGS) entry which is preliminary data.</text>
</comment>
<protein>
    <recommendedName>
        <fullName evidence="1">F-box domain-containing protein</fullName>
    </recommendedName>
</protein>
<dbReference type="Pfam" id="PF00646">
    <property type="entry name" value="F-box"/>
    <property type="match status" value="1"/>
</dbReference>
<evidence type="ECO:0000313" key="2">
    <source>
        <dbReference type="EMBL" id="CAE6506532.1"/>
    </source>
</evidence>
<name>A0A8H3D032_9AGAM</name>
<dbReference type="InterPro" id="IPR001810">
    <property type="entry name" value="F-box_dom"/>
</dbReference>
<dbReference type="EMBL" id="CAJMWV010004977">
    <property type="protein sequence ID" value="CAE6506532.1"/>
    <property type="molecule type" value="Genomic_DNA"/>
</dbReference>
<dbReference type="AlphaFoldDB" id="A0A8H3D032"/>
<dbReference type="CDD" id="cd09917">
    <property type="entry name" value="F-box_SF"/>
    <property type="match status" value="1"/>
</dbReference>
<dbReference type="Proteomes" id="UP000663831">
    <property type="component" value="Unassembled WGS sequence"/>
</dbReference>